<sequence length="521" mass="59952">MAERVEPVFLWVEEPKGEFFVTERTKRKIRPRKKEFSGWGSKPLIEFLESIGKETSKALSQRDVTSMIDHYVHENNLIHPLKKKRILCDVRLHSLFGRKSVSRLKIYELLERHFTENQEESEGEEKSNSELKEDTFTNCKQQNTSSSDRKSYHKKKAAEVPKSSFASIISENIKLIYLKRSLIQDLLKDPETFDSKLLGSFVRIKSDPYDYFQRNSHQLQLVTGVKRASEAGDSSSDMLLEVSNMTNAISLSALSDDNFSQEECKDLYQRMKEGLLKQPTVGQLEQKAQVLHEDITKHWIVRELEVLKNLIDQANEKGWRKYLERRKLLETPAEQSRLLLKIPKVIAEEAKQEAPVEDTCHLVTGANDDPSKSIVRESPCNLPSDEAMKTRVSIELDVTVAEPIPIQAERNGHLQSSNPNEENLQQTAIKKIEQAQVIELSDDDGEDENPSSRSQIPHILPEQIVWHYVDPQGETQGPFSLIQLKRWSPYYFPPDFKVWKTGQSQDKEALLTDVLEKMLPN</sequence>
<dbReference type="AlphaFoldDB" id="A0AAD3XMM1"/>
<keyword evidence="6" id="KW-1185">Reference proteome</keyword>
<feature type="compositionally biased region" description="Basic and acidic residues" evidence="1">
    <location>
        <begin position="124"/>
        <end position="135"/>
    </location>
</feature>
<dbReference type="SMART" id="SM00444">
    <property type="entry name" value="GYF"/>
    <property type="match status" value="1"/>
</dbReference>
<dbReference type="SMART" id="SM00719">
    <property type="entry name" value="Plus3"/>
    <property type="match status" value="1"/>
</dbReference>
<gene>
    <name evidence="5" type="ORF">Nepgr_012218</name>
</gene>
<dbReference type="PROSITE" id="PS51925">
    <property type="entry name" value="SWIB_MDM2"/>
    <property type="match status" value="1"/>
</dbReference>
<dbReference type="InterPro" id="IPR058668">
    <property type="entry name" value="NERD_dom"/>
</dbReference>
<evidence type="ECO:0000313" key="6">
    <source>
        <dbReference type="Proteomes" id="UP001279734"/>
    </source>
</evidence>
<dbReference type="InterPro" id="IPR003121">
    <property type="entry name" value="SWIB_MDM2_domain"/>
</dbReference>
<feature type="domain" description="GYF" evidence="2">
    <location>
        <begin position="463"/>
        <end position="516"/>
    </location>
</feature>
<dbReference type="InterPro" id="IPR045894">
    <property type="entry name" value="At5g08430-like"/>
</dbReference>
<reference evidence="5" key="1">
    <citation type="submission" date="2023-05" db="EMBL/GenBank/DDBJ databases">
        <title>Nepenthes gracilis genome sequencing.</title>
        <authorList>
            <person name="Fukushima K."/>
        </authorList>
    </citation>
    <scope>NUCLEOTIDE SEQUENCE</scope>
    <source>
        <strain evidence="5">SING2019-196</strain>
    </source>
</reference>
<dbReference type="CDD" id="cd10567">
    <property type="entry name" value="SWIB-MDM2_like"/>
    <property type="match status" value="1"/>
</dbReference>
<dbReference type="InterPro" id="IPR003169">
    <property type="entry name" value="GYF"/>
</dbReference>
<dbReference type="Gene3D" id="3.90.70.200">
    <property type="entry name" value="Plus-3 domain"/>
    <property type="match status" value="1"/>
</dbReference>
<feature type="compositionally biased region" description="Polar residues" evidence="1">
    <location>
        <begin position="136"/>
        <end position="146"/>
    </location>
</feature>
<evidence type="ECO:0000256" key="1">
    <source>
        <dbReference type="SAM" id="MobiDB-lite"/>
    </source>
</evidence>
<dbReference type="PROSITE" id="PS51360">
    <property type="entry name" value="PLUS3"/>
    <property type="match status" value="1"/>
</dbReference>
<feature type="domain" description="Plus3" evidence="3">
    <location>
        <begin position="167"/>
        <end position="296"/>
    </location>
</feature>
<evidence type="ECO:0000259" key="4">
    <source>
        <dbReference type="PROSITE" id="PS51925"/>
    </source>
</evidence>
<dbReference type="InterPro" id="IPR004343">
    <property type="entry name" value="Plus-3_dom"/>
</dbReference>
<dbReference type="Proteomes" id="UP001279734">
    <property type="component" value="Unassembled WGS sequence"/>
</dbReference>
<protein>
    <submittedName>
        <fullName evidence="5">Uncharacterized protein</fullName>
    </submittedName>
</protein>
<dbReference type="PROSITE" id="PS50829">
    <property type="entry name" value="GYF"/>
    <property type="match status" value="1"/>
</dbReference>
<dbReference type="InterPro" id="IPR036885">
    <property type="entry name" value="SWIB_MDM2_dom_sf"/>
</dbReference>
<dbReference type="GO" id="GO:0003677">
    <property type="term" value="F:DNA binding"/>
    <property type="evidence" value="ECO:0007669"/>
    <property type="project" value="InterPro"/>
</dbReference>
<dbReference type="EMBL" id="BSYO01000010">
    <property type="protein sequence ID" value="GMH10377.1"/>
    <property type="molecule type" value="Genomic_DNA"/>
</dbReference>
<dbReference type="SUPFAM" id="SSF159042">
    <property type="entry name" value="Plus3-like"/>
    <property type="match status" value="1"/>
</dbReference>
<dbReference type="PANTHER" id="PTHR46851:SF11">
    <property type="entry name" value="GYF DOMAIN-CONTAINING PROTEIN"/>
    <property type="match status" value="1"/>
</dbReference>
<dbReference type="Gene3D" id="1.10.245.10">
    <property type="entry name" value="SWIB/MDM2 domain"/>
    <property type="match status" value="1"/>
</dbReference>
<dbReference type="PANTHER" id="PTHR46851">
    <property type="entry name" value="OS01G0884500 PROTEIN"/>
    <property type="match status" value="1"/>
</dbReference>
<dbReference type="InterPro" id="IPR035445">
    <property type="entry name" value="GYF-like_dom_sf"/>
</dbReference>
<dbReference type="Pfam" id="PF02201">
    <property type="entry name" value="SWIB"/>
    <property type="match status" value="1"/>
</dbReference>
<dbReference type="SUPFAM" id="SSF47592">
    <property type="entry name" value="SWIB/MDM2 domain"/>
    <property type="match status" value="1"/>
</dbReference>
<dbReference type="Pfam" id="PF02213">
    <property type="entry name" value="GYF"/>
    <property type="match status" value="1"/>
</dbReference>
<dbReference type="Pfam" id="PF03126">
    <property type="entry name" value="Plus-3"/>
    <property type="match status" value="1"/>
</dbReference>
<dbReference type="Pfam" id="PF25980">
    <property type="entry name" value="NERD_plant"/>
    <property type="match status" value="1"/>
</dbReference>
<dbReference type="SUPFAM" id="SSF55277">
    <property type="entry name" value="GYF domain"/>
    <property type="match status" value="1"/>
</dbReference>
<evidence type="ECO:0000313" key="5">
    <source>
        <dbReference type="EMBL" id="GMH10377.1"/>
    </source>
</evidence>
<evidence type="ECO:0000259" key="2">
    <source>
        <dbReference type="PROSITE" id="PS50829"/>
    </source>
</evidence>
<proteinExistence type="predicted"/>
<dbReference type="Gene3D" id="3.30.1490.40">
    <property type="match status" value="1"/>
</dbReference>
<feature type="domain" description="DM2" evidence="4">
    <location>
        <begin position="33"/>
        <end position="116"/>
    </location>
</feature>
<organism evidence="5 6">
    <name type="scientific">Nepenthes gracilis</name>
    <name type="common">Slender pitcher plant</name>
    <dbReference type="NCBI Taxonomy" id="150966"/>
    <lineage>
        <taxon>Eukaryota</taxon>
        <taxon>Viridiplantae</taxon>
        <taxon>Streptophyta</taxon>
        <taxon>Embryophyta</taxon>
        <taxon>Tracheophyta</taxon>
        <taxon>Spermatophyta</taxon>
        <taxon>Magnoliopsida</taxon>
        <taxon>eudicotyledons</taxon>
        <taxon>Gunneridae</taxon>
        <taxon>Pentapetalae</taxon>
        <taxon>Caryophyllales</taxon>
        <taxon>Nepenthaceae</taxon>
        <taxon>Nepenthes</taxon>
    </lineage>
</organism>
<dbReference type="InterPro" id="IPR036128">
    <property type="entry name" value="Plus3-like_sf"/>
</dbReference>
<comment type="caution">
    <text evidence="5">The sequence shown here is derived from an EMBL/GenBank/DDBJ whole genome shotgun (WGS) entry which is preliminary data.</text>
</comment>
<accession>A0AAD3XMM1</accession>
<evidence type="ECO:0000259" key="3">
    <source>
        <dbReference type="PROSITE" id="PS51360"/>
    </source>
</evidence>
<name>A0AAD3XMM1_NEPGR</name>
<feature type="region of interest" description="Disordered" evidence="1">
    <location>
        <begin position="117"/>
        <end position="156"/>
    </location>
</feature>